<evidence type="ECO:0000259" key="1">
    <source>
        <dbReference type="Pfam" id="PF04738"/>
    </source>
</evidence>
<protein>
    <recommendedName>
        <fullName evidence="1">Lantibiotic dehydratase N-terminal domain-containing protein</fullName>
    </recommendedName>
</protein>
<dbReference type="RefSeq" id="WP_183884371.1">
    <property type="nucleotide sequence ID" value="NZ_JACHCE010000009.1"/>
</dbReference>
<evidence type="ECO:0000313" key="2">
    <source>
        <dbReference type="EMBL" id="MBB5638554.1"/>
    </source>
</evidence>
<feature type="domain" description="Lantibiotic dehydratase N-terminal" evidence="1">
    <location>
        <begin position="141"/>
        <end position="817"/>
    </location>
</feature>
<sequence>MSIEIFPHSLVRYAGMHYQVFDSFKLEESKGILQKEQRMAAAKARLRTLICDGLFDLITIQTDDVLRQHLINLKRQVFNDKKVSAQKLEELVGIFPAGLLLDLRDYMQIAKNMETFHQTNTLNYKNLLVEHSKKLQSLAMDSRLQNGLLLSSPVLLEQLPGYSVKEPASFRQKEYRIEFSLLRYLTRMCFKTSPFSTFTYTGIMQLAAVRALNSAPVVKEVENSLRLNNALFEYLKSILVHHPVIHELLTVKLNKTAVIRADKIHFLVNFNNIESFQQISASGLQLLVFDQLKDRLELLTVKELANNLSESVEGADYPAIKNYLFKLAAAGLLETGMKTSGIDPHWDHKLLNFFVQLKSEEPAVLQLIYLFKQLQQYRLAYAGGDITKRKLILDYAEKIVADVFQKLQTEAGLPVSVKEKTPVKPADGTFETMNFKPHHFSGRQLFYEDCYTTEKEILADIALHEFTAKTDQFLNHLLPMDLLNTEREKMINFFLQHYPAQAKVKVIDFYEAYYFHVKKPEKEKIAKEGLPAPVSGDWEKAISEKLVALTLHRPNLLNLRNDFFTELSVPDTLKTANQYSRGIFVQFYKGKPAGEQGGQERFFGVINTVLPGMGKVSGRFLSLFNPDITSDFIRYNTQLHPETLKVELNDASSFNANIHPSLLSHELALPGGNKSYPEEQQIPVNALFVSFEQSKNSLKLSYQDEEVFTYDLCLESFYNRSNLYQLMSHFNQETKLALQPFINLVDACYLNIDQEQEQDIESLPRITYEDTVIIRRRTWRVKTASIPVEGASETAYAYFLRINTWRIQHGIPVDIFLFLRKRSFVIKPVSAVKGKKEGLNDDYKPQFISFEQPLLIEMFKRLLARAGEYLIIEEMLPATHRTEKSNHHEPVKEYLLQWYKYESFKN</sequence>
<reference evidence="2 3" key="1">
    <citation type="submission" date="2020-08" db="EMBL/GenBank/DDBJ databases">
        <title>Genomic Encyclopedia of Type Strains, Phase IV (KMG-V): Genome sequencing to study the core and pangenomes of soil and plant-associated prokaryotes.</title>
        <authorList>
            <person name="Whitman W."/>
        </authorList>
    </citation>
    <scope>NUCLEOTIDE SEQUENCE [LARGE SCALE GENOMIC DNA]</scope>
    <source>
        <strain evidence="2 3">S3M1</strain>
    </source>
</reference>
<proteinExistence type="predicted"/>
<dbReference type="Proteomes" id="UP000537204">
    <property type="component" value="Unassembled WGS sequence"/>
</dbReference>
<gene>
    <name evidence="2" type="ORF">HDE68_004486</name>
</gene>
<dbReference type="EMBL" id="JACHCE010000009">
    <property type="protein sequence ID" value="MBB5638554.1"/>
    <property type="molecule type" value="Genomic_DNA"/>
</dbReference>
<organism evidence="2 3">
    <name type="scientific">Pedobacter cryoconitis</name>
    <dbReference type="NCBI Taxonomy" id="188932"/>
    <lineage>
        <taxon>Bacteria</taxon>
        <taxon>Pseudomonadati</taxon>
        <taxon>Bacteroidota</taxon>
        <taxon>Sphingobacteriia</taxon>
        <taxon>Sphingobacteriales</taxon>
        <taxon>Sphingobacteriaceae</taxon>
        <taxon>Pedobacter</taxon>
    </lineage>
</organism>
<dbReference type="AlphaFoldDB" id="A0A7W8ZQW3"/>
<name>A0A7W8ZQW3_9SPHI</name>
<accession>A0A7W8ZQW3</accession>
<comment type="caution">
    <text evidence="2">The sequence shown here is derived from an EMBL/GenBank/DDBJ whole genome shotgun (WGS) entry which is preliminary data.</text>
</comment>
<dbReference type="Pfam" id="PF04738">
    <property type="entry name" value="Lant_dehydr_N"/>
    <property type="match status" value="1"/>
</dbReference>
<evidence type="ECO:0000313" key="3">
    <source>
        <dbReference type="Proteomes" id="UP000537204"/>
    </source>
</evidence>
<dbReference type="InterPro" id="IPR006827">
    <property type="entry name" value="Lant_deHydtase_N"/>
</dbReference>